<dbReference type="NCBIfam" id="TIGR01560">
    <property type="entry name" value="put_DNA_pack"/>
    <property type="match status" value="1"/>
</dbReference>
<gene>
    <name evidence="1" type="ORF">RGD00_04450</name>
</gene>
<dbReference type="Pfam" id="PF05135">
    <property type="entry name" value="Phage_connect_1"/>
    <property type="match status" value="1"/>
</dbReference>
<evidence type="ECO:0000313" key="1">
    <source>
        <dbReference type="EMBL" id="MDR5651839.1"/>
    </source>
</evidence>
<organism evidence="1 2">
    <name type="scientific">Ruixingdingia sedimenti</name>
    <dbReference type="NCBI Taxonomy" id="3073604"/>
    <lineage>
        <taxon>Bacteria</taxon>
        <taxon>Pseudomonadati</taxon>
        <taxon>Pseudomonadota</taxon>
        <taxon>Alphaproteobacteria</taxon>
        <taxon>Rhodobacterales</taxon>
        <taxon>Paracoccaceae</taxon>
        <taxon>Ruixingdingia</taxon>
    </lineage>
</organism>
<name>A0ABU1F4U2_9RHOB</name>
<reference evidence="1 2" key="1">
    <citation type="submission" date="2023-09" db="EMBL/GenBank/DDBJ databases">
        <title>Xinfangfangia sedmenti sp. nov., isolated the sedment.</title>
        <authorList>
            <person name="Xu L."/>
        </authorList>
    </citation>
    <scope>NUCLEOTIDE SEQUENCE [LARGE SCALE GENOMIC DNA]</scope>
    <source>
        <strain evidence="1 2">LG-4</strain>
    </source>
</reference>
<dbReference type="Gene3D" id="1.10.3230.30">
    <property type="entry name" value="Phage gp6-like head-tail connector protein"/>
    <property type="match status" value="1"/>
</dbReference>
<dbReference type="InterPro" id="IPR021146">
    <property type="entry name" value="Phage_gp6-like_head-tail"/>
</dbReference>
<proteinExistence type="predicted"/>
<dbReference type="RefSeq" id="WP_310456086.1">
    <property type="nucleotide sequence ID" value="NZ_JAVKPH010000003.1"/>
</dbReference>
<dbReference type="InterPro" id="IPR006450">
    <property type="entry name" value="Phage_HK97_gp6-like"/>
</dbReference>
<accession>A0ABU1F4U2</accession>
<comment type="caution">
    <text evidence="1">The sequence shown here is derived from an EMBL/GenBank/DDBJ whole genome shotgun (WGS) entry which is preliminary data.</text>
</comment>
<sequence length="101" mass="10819">MDVFDLLSDAKAHARVDHHDDDAAIMLMLSAAAADVAAAAEYDLPEDADDLPADLRFAIIDQLALLFDARGGDTNRPVGLSLAASRIVARYRGVRMCPVNP</sequence>
<dbReference type="CDD" id="cd08054">
    <property type="entry name" value="gp6"/>
    <property type="match status" value="1"/>
</dbReference>
<evidence type="ECO:0000313" key="2">
    <source>
        <dbReference type="Proteomes" id="UP001247754"/>
    </source>
</evidence>
<protein>
    <submittedName>
        <fullName evidence="1">Head-tail connector protein</fullName>
    </submittedName>
</protein>
<keyword evidence="2" id="KW-1185">Reference proteome</keyword>
<dbReference type="EMBL" id="JAVKPH010000003">
    <property type="protein sequence ID" value="MDR5651839.1"/>
    <property type="molecule type" value="Genomic_DNA"/>
</dbReference>
<dbReference type="Proteomes" id="UP001247754">
    <property type="component" value="Unassembled WGS sequence"/>
</dbReference>